<evidence type="ECO:0000256" key="2">
    <source>
        <dbReference type="ARBA" id="ARBA00022729"/>
    </source>
</evidence>
<dbReference type="PANTHER" id="PTHR35936">
    <property type="entry name" value="MEMBRANE-BOUND LYTIC MUREIN TRANSGLYCOSYLASE F"/>
    <property type="match status" value="1"/>
</dbReference>
<reference evidence="4 5" key="1">
    <citation type="journal article" date="2015" name="Genome Announc.">
        <title>Draft Genome Sequences of Marine Isolates of Thalassomonas viridans and Thalassomonas actiniarum.</title>
        <authorList>
            <person name="Olonade I."/>
            <person name="van Zyl L.J."/>
            <person name="Trindade M."/>
        </authorList>
    </citation>
    <scope>NUCLEOTIDE SEQUENCE [LARGE SCALE GENOMIC DNA]</scope>
    <source>
        <strain evidence="4 5">A5K-106</strain>
    </source>
</reference>
<dbReference type="EMBL" id="CP059735">
    <property type="protein sequence ID" value="WDD96933.1"/>
    <property type="molecule type" value="Genomic_DNA"/>
</dbReference>
<protein>
    <submittedName>
        <fullName evidence="4">Transporter substrate-binding domain-containing protein</fullName>
    </submittedName>
</protein>
<dbReference type="Gene3D" id="3.40.190.10">
    <property type="entry name" value="Periplasmic binding protein-like II"/>
    <property type="match status" value="2"/>
</dbReference>
<dbReference type="SUPFAM" id="SSF53850">
    <property type="entry name" value="Periplasmic binding protein-like II"/>
    <property type="match status" value="1"/>
</dbReference>
<dbReference type="AlphaFoldDB" id="A0AAE9YMA1"/>
<gene>
    <name evidence="4" type="ORF">SG35_016385</name>
</gene>
<evidence type="ECO:0000313" key="5">
    <source>
        <dbReference type="Proteomes" id="UP000032568"/>
    </source>
</evidence>
<organism evidence="4 5">
    <name type="scientific">Thalassomonas actiniarum</name>
    <dbReference type="NCBI Taxonomy" id="485447"/>
    <lineage>
        <taxon>Bacteria</taxon>
        <taxon>Pseudomonadati</taxon>
        <taxon>Pseudomonadota</taxon>
        <taxon>Gammaproteobacteria</taxon>
        <taxon>Alteromonadales</taxon>
        <taxon>Colwelliaceae</taxon>
        <taxon>Thalassomonas</taxon>
    </lineage>
</organism>
<dbReference type="InterPro" id="IPR001638">
    <property type="entry name" value="Solute-binding_3/MltF_N"/>
</dbReference>
<dbReference type="RefSeq" id="WP_044835443.1">
    <property type="nucleotide sequence ID" value="NZ_CP059735.1"/>
</dbReference>
<comment type="similarity">
    <text evidence="1">Belongs to the bacterial solute-binding protein 3 family.</text>
</comment>
<accession>A0AAE9YMA1</accession>
<dbReference type="Pfam" id="PF00497">
    <property type="entry name" value="SBP_bac_3"/>
    <property type="match status" value="1"/>
</dbReference>
<dbReference type="KEGG" id="tact:SG35_016385"/>
<reference evidence="4 5" key="2">
    <citation type="journal article" date="2022" name="Mar. Drugs">
        <title>Bioassay-Guided Fractionation Leads to the Detection of Cholic Acid Generated by the Rare Thalassomonas sp.</title>
        <authorList>
            <person name="Pheiffer F."/>
            <person name="Schneider Y.K."/>
            <person name="Hansen E.H."/>
            <person name="Andersen J.H."/>
            <person name="Isaksson J."/>
            <person name="Busche T."/>
            <person name="R C."/>
            <person name="Kalinowski J."/>
            <person name="Zyl L.V."/>
            <person name="Trindade M."/>
        </authorList>
    </citation>
    <scope>NUCLEOTIDE SEQUENCE [LARGE SCALE GENOMIC DNA]</scope>
    <source>
        <strain evidence="4 5">A5K-106</strain>
    </source>
</reference>
<keyword evidence="2" id="KW-0732">Signal</keyword>
<sequence length="262" mass="30438">MTVFMMRRLLLLIYGFIASLGAFNGFAQETIRIATGEDPPYSSEKYPGYGQTLYIVTQAFAQMDIKVEYGFFPWGRSYVLAKENNWDATCCWTVTHERSEYFDYTDAIRRTDIVFFHLKSYSFDWQSVNDLKDIAIGATVLFTYGEKFDAEAKEGKLLVEYASSYQINFTKLLRGRIQLFPMNRAMGLQQVVDLFTAEQAQLFTYHPKPLTSFTVGLMVSKKHHKGQYFIEMFNKGLKRLKASGKYDLHIPEDFKNEYQVNE</sequence>
<dbReference type="Proteomes" id="UP000032568">
    <property type="component" value="Chromosome"/>
</dbReference>
<proteinExistence type="inferred from homology"/>
<keyword evidence="5" id="KW-1185">Reference proteome</keyword>
<evidence type="ECO:0000313" key="4">
    <source>
        <dbReference type="EMBL" id="WDD96933.1"/>
    </source>
</evidence>
<evidence type="ECO:0000256" key="1">
    <source>
        <dbReference type="ARBA" id="ARBA00010333"/>
    </source>
</evidence>
<dbReference type="PANTHER" id="PTHR35936:SF25">
    <property type="entry name" value="ABC TRANSPORTER SUBSTRATE-BINDING PROTEIN"/>
    <property type="match status" value="1"/>
</dbReference>
<feature type="domain" description="Solute-binding protein family 3/N-terminal" evidence="3">
    <location>
        <begin position="31"/>
        <end position="247"/>
    </location>
</feature>
<evidence type="ECO:0000259" key="3">
    <source>
        <dbReference type="Pfam" id="PF00497"/>
    </source>
</evidence>
<name>A0AAE9YMA1_9GAMM</name>